<feature type="region of interest" description="Disordered" evidence="2">
    <location>
        <begin position="1126"/>
        <end position="1146"/>
    </location>
</feature>
<dbReference type="InterPro" id="IPR051251">
    <property type="entry name" value="STK_FNIP-Repeat"/>
</dbReference>
<dbReference type="OrthoDB" id="2894435at2759"/>
<dbReference type="GO" id="GO:0008270">
    <property type="term" value="F:zinc ion binding"/>
    <property type="evidence" value="ECO:0007669"/>
    <property type="project" value="UniProtKB-KW"/>
</dbReference>
<keyword evidence="1" id="KW-0862">Zinc</keyword>
<reference evidence="4 5" key="1">
    <citation type="journal article" date="2021" name="DNA Res.">
        <title>Genome analysis of Candida subhashii reveals its hybrid nature and dual mitochondrial genome conformations.</title>
        <authorList>
            <person name="Mixao V."/>
            <person name="Hegedusova E."/>
            <person name="Saus E."/>
            <person name="Pryszcz L.P."/>
            <person name="Cillingova A."/>
            <person name="Nosek J."/>
            <person name="Gabaldon T."/>
        </authorList>
    </citation>
    <scope>NUCLEOTIDE SEQUENCE [LARGE SCALE GENOMIC DNA]</scope>
    <source>
        <strain evidence="4 5">CBS 10753</strain>
    </source>
</reference>
<dbReference type="PROSITE" id="PS50966">
    <property type="entry name" value="ZF_SWIM"/>
    <property type="match status" value="1"/>
</dbReference>
<dbReference type="PANTHER" id="PTHR32134">
    <property type="entry name" value="FNIP REPEAT-CONTAINING PROTEIN"/>
    <property type="match status" value="1"/>
</dbReference>
<dbReference type="GeneID" id="73468929"/>
<keyword evidence="1" id="KW-0479">Metal-binding</keyword>
<dbReference type="RefSeq" id="XP_049264578.1">
    <property type="nucleotide sequence ID" value="XM_049405846.1"/>
</dbReference>
<accession>A0A8J5QPN3</accession>
<feature type="region of interest" description="Disordered" evidence="2">
    <location>
        <begin position="548"/>
        <end position="568"/>
    </location>
</feature>
<proteinExistence type="predicted"/>
<evidence type="ECO:0000313" key="4">
    <source>
        <dbReference type="EMBL" id="KAG7664346.1"/>
    </source>
</evidence>
<dbReference type="Proteomes" id="UP000694255">
    <property type="component" value="Unassembled WGS sequence"/>
</dbReference>
<dbReference type="PANTHER" id="PTHR32134:SF92">
    <property type="entry name" value="FNIP REPEAT-CONTAINING PROTEIN"/>
    <property type="match status" value="1"/>
</dbReference>
<evidence type="ECO:0000259" key="3">
    <source>
        <dbReference type="PROSITE" id="PS50966"/>
    </source>
</evidence>
<comment type="caution">
    <text evidence="4">The sequence shown here is derived from an EMBL/GenBank/DDBJ whole genome shotgun (WGS) entry which is preliminary data.</text>
</comment>
<gene>
    <name evidence="4" type="ORF">J8A68_002128</name>
</gene>
<keyword evidence="5" id="KW-1185">Reference proteome</keyword>
<feature type="compositionally biased region" description="Basic and acidic residues" evidence="2">
    <location>
        <begin position="1135"/>
        <end position="1146"/>
    </location>
</feature>
<feature type="domain" description="SWIM-type" evidence="3">
    <location>
        <begin position="995"/>
        <end position="1029"/>
    </location>
</feature>
<dbReference type="AlphaFoldDB" id="A0A8J5QPN3"/>
<sequence>MKRSFIDNLIELPTELIELIFKYIPDEYLNTYLDNPLIGIYSLKVLTANIEIDSDENWPVQLEVPKLFIPIGDEGLCLVHKRIFEDVYQFLDFVYRYPHSEPRTIKFCNSKDIMIIHKVKPSILERAHIEVELEVNYEPWELEILSLPYNFYKIDRGDDRDYSLPETVRSSELSKHILIEYPNRLDNLQILRIYWPLDTSLLHHLPPKLASLDLTLFLESDNSKPNLPKSLQRLALNIEFPNDTSECDLSHLDNLKTFESDFYITPLSRIHLPSSITSLKVACNGVGLNSVRQYPNLKSLQVEHISRNIFKEMQFPESLQVLQLDTDYTRYAEIDGQFPIPPNIKLLSITGSYTLSYKCDEISLPRSLDSLTLVGYSVVKNEYVACRIPASDINKIILPQNLRVLSAEDTHLKSEVLQRWDLANCCKNLKRLSLGETGLTNIEYMFPSGLVSLELKGNNITIPNEIFFENFKDLEYLGISQIDPALPRTDMGGAIRLFFETYEDFQKWLELRTWFNPWHQTQNDNNTGNYIILQKYECRREPEIPSDVSWVESPQDTNNVVGQPAETRDDLDGVSINREAVPDTTVNNPRKRKANSMMKPKKCTAFIRVRQLKWDSEDPEIGSYVEAGIVNQDKNEFKIVVDWGYKHDHSVGTLDSIKGLKMVPAAKKNIMDSIARGASWSIIKQNVYQPNIKVEKGFFNEYDKMNKYHFGNWRKTFINSRMQKHHTFLFSLKKWGDYIKEQGGYAELHTSEDRTLQGFGVWSFSFMTPFQRDLFTDPWNNKIWYVDSTHNIGIGIEKQDTSYLFTLMVKNNATPGMGTPVAFMITNSQTPEIVGRFFEFVTAITHVSPAQICCSPTAISACKQAWPDTIITLWHISRAFLNNAHQHLGKSDVPHAFTLFLQMRETTSAIKFEEIRKVLHESFRENKGWVNYFESQWIRQRELWASTFMGDSVPSAQMNDYIESVDSTLRRLSIDKWGTYRSDHIDGCYKKDEWFRVVPNGSKTTCNCKYFSTNKTWCEHIFLAERELGFINWSGASYETKKEKPKKQTNEELSDQAFASYRRRLEKEATESPRHLSDTEVNDWPDIVDMDSEFFECANVEYFPLSIEYLTADGPGNEELLQSLERSFPENPINESKRQKRTEDEKEVRTLDLRQKCQRLLKLLQVIHEDARNFDDRSYEKLEEALRVSYNYFYEFLQNPDTDPKPIELEKKTADED</sequence>
<dbReference type="EMBL" id="JAGSYN010000097">
    <property type="protein sequence ID" value="KAG7664346.1"/>
    <property type="molecule type" value="Genomic_DNA"/>
</dbReference>
<evidence type="ECO:0000256" key="1">
    <source>
        <dbReference type="PROSITE-ProRule" id="PRU00325"/>
    </source>
</evidence>
<keyword evidence="1" id="KW-0863">Zinc-finger</keyword>
<name>A0A8J5QPN3_9ASCO</name>
<feature type="compositionally biased region" description="Polar residues" evidence="2">
    <location>
        <begin position="552"/>
        <end position="561"/>
    </location>
</feature>
<evidence type="ECO:0000313" key="5">
    <source>
        <dbReference type="Proteomes" id="UP000694255"/>
    </source>
</evidence>
<evidence type="ECO:0000256" key="2">
    <source>
        <dbReference type="SAM" id="MobiDB-lite"/>
    </source>
</evidence>
<protein>
    <recommendedName>
        <fullName evidence="3">SWIM-type domain-containing protein</fullName>
    </recommendedName>
</protein>
<organism evidence="4 5">
    <name type="scientific">[Candida] subhashii</name>
    <dbReference type="NCBI Taxonomy" id="561895"/>
    <lineage>
        <taxon>Eukaryota</taxon>
        <taxon>Fungi</taxon>
        <taxon>Dikarya</taxon>
        <taxon>Ascomycota</taxon>
        <taxon>Saccharomycotina</taxon>
        <taxon>Pichiomycetes</taxon>
        <taxon>Debaryomycetaceae</taxon>
        <taxon>Spathaspora</taxon>
    </lineage>
</organism>
<dbReference type="InterPro" id="IPR007527">
    <property type="entry name" value="Znf_SWIM"/>
</dbReference>